<dbReference type="InterPro" id="IPR009050">
    <property type="entry name" value="Globin-like_sf"/>
</dbReference>
<evidence type="ECO:0000256" key="2">
    <source>
        <dbReference type="ARBA" id="ARBA00022617"/>
    </source>
</evidence>
<dbReference type="GO" id="GO:0020037">
    <property type="term" value="F:heme binding"/>
    <property type="evidence" value="ECO:0007669"/>
    <property type="project" value="InterPro"/>
</dbReference>
<dbReference type="Gene3D" id="1.10.490.10">
    <property type="entry name" value="Globins"/>
    <property type="match status" value="1"/>
</dbReference>
<reference evidence="6" key="1">
    <citation type="submission" date="2020-02" db="EMBL/GenBank/DDBJ databases">
        <authorList>
            <person name="Meier V. D."/>
        </authorList>
    </citation>
    <scope>NUCLEOTIDE SEQUENCE</scope>
    <source>
        <strain evidence="6">AVDCRST_MAG08</strain>
    </source>
</reference>
<feature type="binding site" description="distal binding residue" evidence="5">
    <location>
        <position position="94"/>
    </location>
    <ligand>
        <name>heme</name>
        <dbReference type="ChEBI" id="CHEBI:30413"/>
    </ligand>
    <ligandPart>
        <name>Fe</name>
        <dbReference type="ChEBI" id="CHEBI:18248"/>
    </ligandPart>
</feature>
<keyword evidence="1" id="KW-0813">Transport</keyword>
<evidence type="ECO:0000313" key="6">
    <source>
        <dbReference type="EMBL" id="CAA9217676.1"/>
    </source>
</evidence>
<organism evidence="6">
    <name type="scientific">uncultured Acetobacteraceae bacterium</name>
    <dbReference type="NCBI Taxonomy" id="169975"/>
    <lineage>
        <taxon>Bacteria</taxon>
        <taxon>Pseudomonadati</taxon>
        <taxon>Pseudomonadota</taxon>
        <taxon>Alphaproteobacteria</taxon>
        <taxon>Acetobacterales</taxon>
        <taxon>Acetobacteraceae</taxon>
        <taxon>environmental samples</taxon>
    </lineage>
</organism>
<evidence type="ECO:0000256" key="5">
    <source>
        <dbReference type="PIRSR" id="PIRSR601486-1"/>
    </source>
</evidence>
<dbReference type="GO" id="GO:0019825">
    <property type="term" value="F:oxygen binding"/>
    <property type="evidence" value="ECO:0007669"/>
    <property type="project" value="InterPro"/>
</dbReference>
<accession>A0A6J4HBN3</accession>
<evidence type="ECO:0000256" key="3">
    <source>
        <dbReference type="ARBA" id="ARBA00022723"/>
    </source>
</evidence>
<name>A0A6J4HBN3_9PROT</name>
<proteinExistence type="predicted"/>
<sequence>MRRFLPVLGLAAALSGCASRQPQPDAALFDQLGGMPGIERIISDTLDRSISDPRVAWAFDNSNHGRLKRLISQQVCNLSGGPCPRRERGMGPAHRHLGLGESHFNAVVEHLQDSMDAAGTPFRAQLRLLRLLAPMKREIVAG</sequence>
<evidence type="ECO:0000256" key="4">
    <source>
        <dbReference type="ARBA" id="ARBA00023004"/>
    </source>
</evidence>
<keyword evidence="4 5" id="KW-0408">Iron</keyword>
<dbReference type="Pfam" id="PF01152">
    <property type="entry name" value="Bac_globin"/>
    <property type="match status" value="1"/>
</dbReference>
<dbReference type="AlphaFoldDB" id="A0A6J4HBN3"/>
<evidence type="ECO:0008006" key="7">
    <source>
        <dbReference type="Google" id="ProtNLM"/>
    </source>
</evidence>
<dbReference type="SUPFAM" id="SSF46458">
    <property type="entry name" value="Globin-like"/>
    <property type="match status" value="1"/>
</dbReference>
<dbReference type="InterPro" id="IPR001486">
    <property type="entry name" value="Hemoglobin_trunc"/>
</dbReference>
<dbReference type="EMBL" id="CADCTG010000052">
    <property type="protein sequence ID" value="CAA9217676.1"/>
    <property type="molecule type" value="Genomic_DNA"/>
</dbReference>
<evidence type="ECO:0000256" key="1">
    <source>
        <dbReference type="ARBA" id="ARBA00022448"/>
    </source>
</evidence>
<gene>
    <name evidence="6" type="ORF">AVDCRST_MAG08-477</name>
</gene>
<keyword evidence="3 5" id="KW-0479">Metal-binding</keyword>
<dbReference type="InterPro" id="IPR012292">
    <property type="entry name" value="Globin/Proto"/>
</dbReference>
<protein>
    <recommendedName>
        <fullName evidence="7">Cyanoglobin Hemoglobin-like protein HbN</fullName>
    </recommendedName>
</protein>
<dbReference type="CDD" id="cd00454">
    <property type="entry name" value="TrHb1_N"/>
    <property type="match status" value="1"/>
</dbReference>
<keyword evidence="2 5" id="KW-0349">Heme</keyword>
<dbReference type="GO" id="GO:0046872">
    <property type="term" value="F:metal ion binding"/>
    <property type="evidence" value="ECO:0007669"/>
    <property type="project" value="UniProtKB-KW"/>
</dbReference>
<dbReference type="PROSITE" id="PS51257">
    <property type="entry name" value="PROKAR_LIPOPROTEIN"/>
    <property type="match status" value="1"/>
</dbReference>